<dbReference type="InterPro" id="IPR038577">
    <property type="entry name" value="GT10-like_C_sf"/>
</dbReference>
<evidence type="ECO:0000256" key="2">
    <source>
        <dbReference type="ARBA" id="ARBA00004922"/>
    </source>
</evidence>
<evidence type="ECO:0000256" key="11">
    <source>
        <dbReference type="ARBA" id="ARBA00023180"/>
    </source>
</evidence>
<dbReference type="InterPro" id="IPR055270">
    <property type="entry name" value="Glyco_tran_10_C"/>
</dbReference>
<comment type="similarity">
    <text evidence="3 14 15">Belongs to the glycosyltransferase 10 family.</text>
</comment>
<feature type="domain" description="Fucosyltransferase C-terminal" evidence="16">
    <location>
        <begin position="215"/>
        <end position="401"/>
    </location>
</feature>
<comment type="catalytic activity">
    <reaction evidence="13">
        <text>L-seryl-[protein] + GDP-beta-L-fucose = 3-O-(alpha-L-fucosyl)-L-seryl-[protein] + GDP + H(+)</text>
        <dbReference type="Rhea" id="RHEA:63644"/>
        <dbReference type="Rhea" id="RHEA-COMP:9863"/>
        <dbReference type="Rhea" id="RHEA-COMP:17914"/>
        <dbReference type="ChEBI" id="CHEBI:15378"/>
        <dbReference type="ChEBI" id="CHEBI:29999"/>
        <dbReference type="ChEBI" id="CHEBI:57273"/>
        <dbReference type="ChEBI" id="CHEBI:58189"/>
        <dbReference type="ChEBI" id="CHEBI:189632"/>
        <dbReference type="EC" id="2.4.1.221"/>
    </reaction>
    <physiologicalReaction direction="left-to-right" evidence="13">
        <dbReference type="Rhea" id="RHEA:63645"/>
    </physiologicalReaction>
</comment>
<dbReference type="PANTHER" id="PTHR11929:SF194">
    <property type="entry name" value="ALPHA-(1,3)-FUCOSYLTRANSFERASE 10"/>
    <property type="match status" value="1"/>
</dbReference>
<feature type="domain" description="Fucosyltransferase N-terminal" evidence="17">
    <location>
        <begin position="83"/>
        <end position="182"/>
    </location>
</feature>
<evidence type="ECO:0000313" key="18">
    <source>
        <dbReference type="EMBL" id="KAG8454398.1"/>
    </source>
</evidence>
<evidence type="ECO:0000256" key="14">
    <source>
        <dbReference type="PIRNR" id="PIRNR037332"/>
    </source>
</evidence>
<dbReference type="Proteomes" id="UP000812440">
    <property type="component" value="Chromosome 1"/>
</dbReference>
<reference evidence="18" key="1">
    <citation type="thesis" date="2020" institute="ProQuest LLC" country="789 East Eisenhower Parkway, Ann Arbor, MI, USA">
        <title>Comparative Genomics and Chromosome Evolution.</title>
        <authorList>
            <person name="Mudd A.B."/>
        </authorList>
    </citation>
    <scope>NUCLEOTIDE SEQUENCE</scope>
    <source>
        <strain evidence="18">Female2</strain>
        <tissue evidence="18">Blood</tissue>
    </source>
</reference>
<dbReference type="GO" id="GO:0046920">
    <property type="term" value="F:alpha-(1-&gt;3)-fucosyltransferase activity"/>
    <property type="evidence" value="ECO:0007669"/>
    <property type="project" value="UniProtKB-UniRule"/>
</dbReference>
<dbReference type="EC" id="2.4.1.-" evidence="14"/>
<evidence type="ECO:0000256" key="4">
    <source>
        <dbReference type="ARBA" id="ARBA00022676"/>
    </source>
</evidence>
<gene>
    <name evidence="18" type="ORF">GDO86_000862</name>
</gene>
<comment type="caution">
    <text evidence="18">The sequence shown here is derived from an EMBL/GenBank/DDBJ whole genome shotgun (WGS) entry which is preliminary data.</text>
</comment>
<dbReference type="SUPFAM" id="SSF53756">
    <property type="entry name" value="UDP-Glycosyltransferase/glycogen phosphorylase"/>
    <property type="match status" value="1"/>
</dbReference>
<comment type="subcellular location">
    <subcellularLocation>
        <location evidence="1 15">Endoplasmic reticulum membrane</location>
        <topology evidence="1 15">Single-pass type II membrane protein</topology>
    </subcellularLocation>
</comment>
<feature type="transmembrane region" description="Helical" evidence="15">
    <location>
        <begin position="20"/>
        <end position="40"/>
    </location>
</feature>
<sequence length="481" mass="57027">MNGIHFKRKCKMIRIWERKFWIFSILIISFFLFVTFQVVVELGRFEKHKMKISTLDDIWQHKQLLPKKLEGHINSRLGHERNKYPILLWWSPLTGEKGRLSQCGRDTCFFTINRTYYQHPMTKAIMFYGTDFNIDSLPLPRKFSHEWALFHEESPKNNYKLFHEPTITLFNHTATFSRHSHLPLTSQYLKGLQTLKTIEYLVSIERKNELRKNIAAVAYVQSDCDPPSDRDSYVQELMKYIAVDSYGECLHNRDLPKQVNSPSSMDDLKFYHILAQYKFILAFENAVCEDYITEKLWRPLMLGSIPVYFGAPNVEDWLPSIKSAIIVDRFVDPQELAIYIHTLDKNDTLYMEFLEWKLKGIISNTYLVSAIKNRTWGVQDVTQDNYIDAFECMVCKRVWDNAHLKEKGLPAKTWNADARHLNCPAPKAFSFQKEMRPKSNMREMWKPSFEQSKREAKALRTFLDKNRNFTTLEFWNLVFKY</sequence>
<comment type="function">
    <text evidence="14">Protein O-fucosyltransferase that specifically catalyzes O-fucosylation of serine or threonine residues in EMI domains of target proteins. Attaches fucose through an O-glycosidic linkage. O-fucosylation of EMI domain-containing proteins may be required for facilitating protein folding and secretion.</text>
</comment>
<evidence type="ECO:0000256" key="13">
    <source>
        <dbReference type="ARBA" id="ARBA00048647"/>
    </source>
</evidence>
<organism evidence="18 19">
    <name type="scientific">Hymenochirus boettgeri</name>
    <name type="common">Congo dwarf clawed frog</name>
    <dbReference type="NCBI Taxonomy" id="247094"/>
    <lineage>
        <taxon>Eukaryota</taxon>
        <taxon>Metazoa</taxon>
        <taxon>Chordata</taxon>
        <taxon>Craniata</taxon>
        <taxon>Vertebrata</taxon>
        <taxon>Euteleostomi</taxon>
        <taxon>Amphibia</taxon>
        <taxon>Batrachia</taxon>
        <taxon>Anura</taxon>
        <taxon>Pipoidea</taxon>
        <taxon>Pipidae</taxon>
        <taxon>Pipinae</taxon>
        <taxon>Hymenochirus</taxon>
    </lineage>
</organism>
<keyword evidence="10" id="KW-1015">Disulfide bond</keyword>
<keyword evidence="11" id="KW-0325">Glycoprotein</keyword>
<evidence type="ECO:0000256" key="6">
    <source>
        <dbReference type="ARBA" id="ARBA00022692"/>
    </source>
</evidence>
<dbReference type="Pfam" id="PF17039">
    <property type="entry name" value="Glyco_tran_10_N"/>
    <property type="match status" value="1"/>
</dbReference>
<keyword evidence="8 15" id="KW-1133">Transmembrane helix</keyword>
<dbReference type="InterPro" id="IPR017176">
    <property type="entry name" value="Alpha-1_3-FUT_met"/>
</dbReference>
<evidence type="ECO:0000256" key="9">
    <source>
        <dbReference type="ARBA" id="ARBA00023136"/>
    </source>
</evidence>
<dbReference type="GO" id="GO:0005789">
    <property type="term" value="C:endoplasmic reticulum membrane"/>
    <property type="evidence" value="ECO:0007669"/>
    <property type="project" value="UniProtKB-SubCell"/>
</dbReference>
<evidence type="ECO:0000256" key="8">
    <source>
        <dbReference type="ARBA" id="ARBA00022989"/>
    </source>
</evidence>
<keyword evidence="15" id="KW-0256">Endoplasmic reticulum</keyword>
<keyword evidence="7" id="KW-0735">Signal-anchor</keyword>
<dbReference type="PANTHER" id="PTHR11929">
    <property type="entry name" value="ALPHA- 1,3 -FUCOSYLTRANSFERASE"/>
    <property type="match status" value="1"/>
</dbReference>
<evidence type="ECO:0000313" key="19">
    <source>
        <dbReference type="Proteomes" id="UP000812440"/>
    </source>
</evidence>
<evidence type="ECO:0000256" key="5">
    <source>
        <dbReference type="ARBA" id="ARBA00022679"/>
    </source>
</evidence>
<keyword evidence="5 14" id="KW-0808">Transferase</keyword>
<evidence type="ECO:0000259" key="16">
    <source>
        <dbReference type="Pfam" id="PF00852"/>
    </source>
</evidence>
<evidence type="ECO:0000256" key="3">
    <source>
        <dbReference type="ARBA" id="ARBA00008919"/>
    </source>
</evidence>
<evidence type="ECO:0000259" key="17">
    <source>
        <dbReference type="Pfam" id="PF17039"/>
    </source>
</evidence>
<dbReference type="GO" id="GO:0000139">
    <property type="term" value="C:Golgi membrane"/>
    <property type="evidence" value="ECO:0007669"/>
    <property type="project" value="InterPro"/>
</dbReference>
<evidence type="ECO:0000256" key="15">
    <source>
        <dbReference type="RuleBase" id="RU003832"/>
    </source>
</evidence>
<dbReference type="EMBL" id="JAACNH010000001">
    <property type="protein sequence ID" value="KAG8454398.1"/>
    <property type="molecule type" value="Genomic_DNA"/>
</dbReference>
<proteinExistence type="inferred from homology"/>
<dbReference type="OrthoDB" id="9993460at2759"/>
<dbReference type="Gene3D" id="3.40.50.11660">
    <property type="entry name" value="Glycosyl transferase family 10, C-terminal domain"/>
    <property type="match status" value="1"/>
</dbReference>
<evidence type="ECO:0000256" key="1">
    <source>
        <dbReference type="ARBA" id="ARBA00004648"/>
    </source>
</evidence>
<evidence type="ECO:0000256" key="10">
    <source>
        <dbReference type="ARBA" id="ARBA00023157"/>
    </source>
</evidence>
<dbReference type="AlphaFoldDB" id="A0A8T2KCJ0"/>
<keyword evidence="4 14" id="KW-0328">Glycosyltransferase</keyword>
<dbReference type="InterPro" id="IPR031481">
    <property type="entry name" value="Glyco_tran_10_N"/>
</dbReference>
<dbReference type="InterPro" id="IPR001503">
    <property type="entry name" value="Glyco_trans_10"/>
</dbReference>
<dbReference type="GO" id="GO:0046922">
    <property type="term" value="F:peptide-O-fucosyltransferase activity"/>
    <property type="evidence" value="ECO:0007669"/>
    <property type="project" value="UniProtKB-EC"/>
</dbReference>
<protein>
    <recommendedName>
        <fullName evidence="14">GDP-fucose protein O-fucosyltransferase</fullName>
        <ecNumber evidence="14">2.4.1.-</ecNumber>
    </recommendedName>
</protein>
<name>A0A8T2KCJ0_9PIPI</name>
<evidence type="ECO:0000256" key="12">
    <source>
        <dbReference type="ARBA" id="ARBA00047273"/>
    </source>
</evidence>
<evidence type="ECO:0000256" key="7">
    <source>
        <dbReference type="ARBA" id="ARBA00022968"/>
    </source>
</evidence>
<accession>A0A8T2KCJ0</accession>
<keyword evidence="6 15" id="KW-0812">Transmembrane</keyword>
<keyword evidence="9 14" id="KW-0472">Membrane</keyword>
<comment type="pathway">
    <text evidence="2">Protein modification; protein glycosylation.</text>
</comment>
<comment type="catalytic activity">
    <reaction evidence="12">
        <text>L-threonyl-[protein] + GDP-beta-L-fucose = 3-O-(alpha-L-fucosyl)-L-threonyl-[protein] + GDP + H(+)</text>
        <dbReference type="Rhea" id="RHEA:70491"/>
        <dbReference type="Rhea" id="RHEA-COMP:11060"/>
        <dbReference type="Rhea" id="RHEA-COMP:17915"/>
        <dbReference type="ChEBI" id="CHEBI:15378"/>
        <dbReference type="ChEBI" id="CHEBI:30013"/>
        <dbReference type="ChEBI" id="CHEBI:57273"/>
        <dbReference type="ChEBI" id="CHEBI:58189"/>
        <dbReference type="ChEBI" id="CHEBI:189631"/>
        <dbReference type="EC" id="2.4.1.221"/>
    </reaction>
    <physiologicalReaction direction="left-to-right" evidence="12">
        <dbReference type="Rhea" id="RHEA:70492"/>
    </physiologicalReaction>
</comment>
<keyword evidence="19" id="KW-1185">Reference proteome</keyword>
<dbReference type="PIRSF" id="PIRSF037332">
    <property type="entry name" value="Alpha1_3FUT_met"/>
    <property type="match status" value="1"/>
</dbReference>
<dbReference type="FunFam" id="3.40.50.11660:FF:000002">
    <property type="entry name" value="Alpha-(1,3)-fucosyltransferase"/>
    <property type="match status" value="1"/>
</dbReference>
<dbReference type="Pfam" id="PF00852">
    <property type="entry name" value="Glyco_transf_10"/>
    <property type="match status" value="1"/>
</dbReference>